<dbReference type="EC" id="6.3.4.15" evidence="3"/>
<evidence type="ECO:0000313" key="7">
    <source>
        <dbReference type="Proteomes" id="UP000635902"/>
    </source>
</evidence>
<dbReference type="InterPro" id="IPR004143">
    <property type="entry name" value="BPL_LPL_catalytic"/>
</dbReference>
<feature type="domain" description="BPL/LPL catalytic" evidence="5">
    <location>
        <begin position="43"/>
        <end position="229"/>
    </location>
</feature>
<dbReference type="InterPro" id="IPR045864">
    <property type="entry name" value="aa-tRNA-synth_II/BPL/LPL"/>
</dbReference>
<keyword evidence="2" id="KW-0092">Biotin</keyword>
<dbReference type="RefSeq" id="WP_194555862.1">
    <property type="nucleotide sequence ID" value="NZ_JADKMY010000001.1"/>
</dbReference>
<name>A0ABR9ZHT0_9CORY</name>
<dbReference type="Gene3D" id="2.30.30.100">
    <property type="match status" value="1"/>
</dbReference>
<dbReference type="Pfam" id="PF02237">
    <property type="entry name" value="BPL_C"/>
    <property type="match status" value="1"/>
</dbReference>
<dbReference type="PANTHER" id="PTHR12835:SF5">
    <property type="entry name" value="BIOTIN--PROTEIN LIGASE"/>
    <property type="match status" value="1"/>
</dbReference>
<organism evidence="6 7">
    <name type="scientific">Corynebacterium suicordis DSM 45110</name>
    <dbReference type="NCBI Taxonomy" id="1121369"/>
    <lineage>
        <taxon>Bacteria</taxon>
        <taxon>Bacillati</taxon>
        <taxon>Actinomycetota</taxon>
        <taxon>Actinomycetes</taxon>
        <taxon>Mycobacteriales</taxon>
        <taxon>Corynebacteriaceae</taxon>
        <taxon>Corynebacterium</taxon>
    </lineage>
</organism>
<dbReference type="InterPro" id="IPR004408">
    <property type="entry name" value="Biotin_CoA_COase_ligase"/>
</dbReference>
<dbReference type="CDD" id="cd16442">
    <property type="entry name" value="BPL"/>
    <property type="match status" value="1"/>
</dbReference>
<protein>
    <recommendedName>
        <fullName evidence="3">biotin--[biotin carboxyl-carrier protein] ligase</fullName>
        <ecNumber evidence="3">6.3.4.15</ecNumber>
    </recommendedName>
</protein>
<proteinExistence type="predicted"/>
<evidence type="ECO:0000313" key="6">
    <source>
        <dbReference type="EMBL" id="MBF4553003.1"/>
    </source>
</evidence>
<evidence type="ECO:0000256" key="1">
    <source>
        <dbReference type="ARBA" id="ARBA00022598"/>
    </source>
</evidence>
<dbReference type="Pfam" id="PF03099">
    <property type="entry name" value="BPL_LplA_LipB"/>
    <property type="match status" value="1"/>
</dbReference>
<reference evidence="6 7" key="1">
    <citation type="submission" date="2020-10" db="EMBL/GenBank/DDBJ databases">
        <title>Novel species in genus Corynebacterium.</title>
        <authorList>
            <person name="Zhang G."/>
        </authorList>
    </citation>
    <scope>NUCLEOTIDE SEQUENCE [LARGE SCALE GENOMIC DNA]</scope>
    <source>
        <strain evidence="6 7">DSM 45110</strain>
    </source>
</reference>
<evidence type="ECO:0000256" key="3">
    <source>
        <dbReference type="ARBA" id="ARBA00024227"/>
    </source>
</evidence>
<accession>A0ABR9ZHT0</accession>
<evidence type="ECO:0000259" key="5">
    <source>
        <dbReference type="PROSITE" id="PS51733"/>
    </source>
</evidence>
<dbReference type="InterPro" id="IPR003142">
    <property type="entry name" value="BPL_C"/>
</dbReference>
<sequence length="318" mass="34273">MSRQQGSRQQGSRQQGSHEQAGHQLATAEPASPSSQRRALDAAALRERLRAVGYADVEVVESTGSTNSDLGARQDAPNGTVLLAEEQTAGRGRMNRPWSAPARSQVITSISFTLPEIPAERLGLLPLLVGLSIGRGVREITGVPAELKWPNDVLVDGRKLVGILVEAPQVHGVPRVVVGFGLNYDLTREELPVPHATSLALETAASATPEDELRDNTVPALVSREDLIVGILLRLQEDLDRFRNLGGAPEAFLSRYKQLSATLGAHVRVKLPQEEILEGVAVDFAPGGELVVEKENTRHEVSAGDVIHVRPGDETKDY</sequence>
<feature type="region of interest" description="Disordered" evidence="4">
    <location>
        <begin position="1"/>
        <end position="39"/>
    </location>
</feature>
<feature type="compositionally biased region" description="Low complexity" evidence="4">
    <location>
        <begin position="1"/>
        <end position="17"/>
    </location>
</feature>
<dbReference type="SUPFAM" id="SSF55681">
    <property type="entry name" value="Class II aaRS and biotin synthetases"/>
    <property type="match status" value="1"/>
</dbReference>
<comment type="caution">
    <text evidence="6">The sequence shown here is derived from an EMBL/GenBank/DDBJ whole genome shotgun (WGS) entry which is preliminary data.</text>
</comment>
<dbReference type="GO" id="GO:0004077">
    <property type="term" value="F:biotin--[biotin carboxyl-carrier protein] ligase activity"/>
    <property type="evidence" value="ECO:0007669"/>
    <property type="project" value="UniProtKB-EC"/>
</dbReference>
<dbReference type="PANTHER" id="PTHR12835">
    <property type="entry name" value="BIOTIN PROTEIN LIGASE"/>
    <property type="match status" value="1"/>
</dbReference>
<dbReference type="PROSITE" id="PS51733">
    <property type="entry name" value="BPL_LPL_CATALYTIC"/>
    <property type="match status" value="1"/>
</dbReference>
<dbReference type="EMBL" id="JADKMY010000001">
    <property type="protein sequence ID" value="MBF4553003.1"/>
    <property type="molecule type" value="Genomic_DNA"/>
</dbReference>
<dbReference type="Gene3D" id="3.30.930.10">
    <property type="entry name" value="Bira Bifunctional Protein, Domain 2"/>
    <property type="match status" value="1"/>
</dbReference>
<keyword evidence="7" id="KW-1185">Reference proteome</keyword>
<keyword evidence="1 6" id="KW-0436">Ligase</keyword>
<gene>
    <name evidence="6" type="ORF">IRY30_02755</name>
</gene>
<evidence type="ECO:0000256" key="4">
    <source>
        <dbReference type="SAM" id="MobiDB-lite"/>
    </source>
</evidence>
<dbReference type="NCBIfam" id="TIGR00121">
    <property type="entry name" value="birA_ligase"/>
    <property type="match status" value="1"/>
</dbReference>
<dbReference type="Proteomes" id="UP000635902">
    <property type="component" value="Unassembled WGS sequence"/>
</dbReference>
<evidence type="ECO:0000256" key="2">
    <source>
        <dbReference type="ARBA" id="ARBA00023267"/>
    </source>
</evidence>